<organism evidence="1">
    <name type="scientific">Salvia splendens</name>
    <name type="common">Scarlet sage</name>
    <dbReference type="NCBI Taxonomy" id="180675"/>
    <lineage>
        <taxon>Eukaryota</taxon>
        <taxon>Viridiplantae</taxon>
        <taxon>Streptophyta</taxon>
        <taxon>Embryophyta</taxon>
        <taxon>Tracheophyta</taxon>
        <taxon>Spermatophyta</taxon>
        <taxon>Magnoliopsida</taxon>
        <taxon>eudicotyledons</taxon>
        <taxon>Gunneridae</taxon>
        <taxon>Pentapetalae</taxon>
        <taxon>asterids</taxon>
        <taxon>lamiids</taxon>
        <taxon>Lamiales</taxon>
        <taxon>Lamiaceae</taxon>
        <taxon>Nepetoideae</taxon>
        <taxon>Mentheae</taxon>
        <taxon>Salviinae</taxon>
        <taxon>Salvia</taxon>
        <taxon>Salvia subgen. Calosphace</taxon>
        <taxon>core Calosphace</taxon>
    </lineage>
</organism>
<keyword evidence="2" id="KW-1185">Reference proteome</keyword>
<dbReference type="EMBL" id="PNBA02000017">
    <property type="protein sequence ID" value="KAG6394609.1"/>
    <property type="molecule type" value="Genomic_DNA"/>
</dbReference>
<sequence length="94" mass="10158">MTNQFIKGMDLGQPSMSIEPLIGAGNSSHISIAALSMQRHDGRIQSFSVGEAGSNPAIHGYAHQSYLTPHLALKEDIEGTTRLKKEVDLRVDIA</sequence>
<dbReference type="AlphaFoldDB" id="A0A8X8WHT1"/>
<reference evidence="1" key="1">
    <citation type="submission" date="2018-01" db="EMBL/GenBank/DDBJ databases">
        <authorList>
            <person name="Mao J.F."/>
        </authorList>
    </citation>
    <scope>NUCLEOTIDE SEQUENCE</scope>
    <source>
        <strain evidence="1">Huo1</strain>
        <tissue evidence="1">Leaf</tissue>
    </source>
</reference>
<gene>
    <name evidence="1" type="ORF">SASPL_145198</name>
</gene>
<dbReference type="Proteomes" id="UP000298416">
    <property type="component" value="Unassembled WGS sequence"/>
</dbReference>
<evidence type="ECO:0000313" key="1">
    <source>
        <dbReference type="EMBL" id="KAG6394609.1"/>
    </source>
</evidence>
<reference evidence="1" key="2">
    <citation type="submission" date="2020-08" db="EMBL/GenBank/DDBJ databases">
        <title>Plant Genome Project.</title>
        <authorList>
            <person name="Zhang R.-G."/>
        </authorList>
    </citation>
    <scope>NUCLEOTIDE SEQUENCE</scope>
    <source>
        <strain evidence="1">Huo1</strain>
        <tissue evidence="1">Leaf</tissue>
    </source>
</reference>
<proteinExistence type="predicted"/>
<comment type="caution">
    <text evidence="1">The sequence shown here is derived from an EMBL/GenBank/DDBJ whole genome shotgun (WGS) entry which is preliminary data.</text>
</comment>
<name>A0A8X8WHT1_SALSN</name>
<protein>
    <submittedName>
        <fullName evidence="1">Uncharacterized protein</fullName>
    </submittedName>
</protein>
<evidence type="ECO:0000313" key="2">
    <source>
        <dbReference type="Proteomes" id="UP000298416"/>
    </source>
</evidence>
<accession>A0A8X8WHT1</accession>